<dbReference type="GO" id="GO:0033539">
    <property type="term" value="P:fatty acid beta-oxidation using acyl-CoA dehydrogenase"/>
    <property type="evidence" value="ECO:0007669"/>
    <property type="project" value="TreeGrafter"/>
</dbReference>
<dbReference type="InterPro" id="IPR009075">
    <property type="entry name" value="AcylCo_DH/oxidase_C"/>
</dbReference>
<gene>
    <name evidence="6" type="ORF">SRB5_29990</name>
</gene>
<dbReference type="InterPro" id="IPR050741">
    <property type="entry name" value="Acyl-CoA_dehydrogenase"/>
</dbReference>
<sequence>MDTTPAPAHVKIRRALTDVLDDELAPLVRRMADRSPHAPDDGAEVRAMVAQALTGLGIPALNHTSAPGDLYALQSLAGVCEALGELLYQGPLMDTVLTAEALRRAGRPADPLLDGIAAGTTVTAAWRDGAADPWDRPLDTGADGRLTAERRHLVGAAEAGLLLVTGRTPEGEPRTALLDRNAVRLRRQSDLGRSELYAARAVRAPVRAWIPLDDAGRAGLTASRRILQAAYLVGLGAGALRLGCERARERRQFGKPIARQQSVAFTLARLAVRIDAARLLVRAAACEADLGEDCRLTAAQGLAMAAEVAVACVRDVLQVHGSYGLTEDCDAQLYYRRALYEARALGSPARLRAEVLPLLRARTGQSA</sequence>
<dbReference type="Pfam" id="PF00441">
    <property type="entry name" value="Acyl-CoA_dh_1"/>
    <property type="match status" value="1"/>
</dbReference>
<dbReference type="SUPFAM" id="SSF56645">
    <property type="entry name" value="Acyl-CoA dehydrogenase NM domain-like"/>
    <property type="match status" value="1"/>
</dbReference>
<evidence type="ECO:0000259" key="5">
    <source>
        <dbReference type="Pfam" id="PF00441"/>
    </source>
</evidence>
<dbReference type="InterPro" id="IPR036250">
    <property type="entry name" value="AcylCo_DH-like_C"/>
</dbReference>
<dbReference type="InterPro" id="IPR009100">
    <property type="entry name" value="AcylCoA_DH/oxidase_NM_dom_sf"/>
</dbReference>
<evidence type="ECO:0000256" key="2">
    <source>
        <dbReference type="ARBA" id="ARBA00022630"/>
    </source>
</evidence>
<dbReference type="GO" id="GO:0005737">
    <property type="term" value="C:cytoplasm"/>
    <property type="evidence" value="ECO:0007669"/>
    <property type="project" value="TreeGrafter"/>
</dbReference>
<dbReference type="Gene3D" id="1.20.140.10">
    <property type="entry name" value="Butyryl-CoA Dehydrogenase, subunit A, domain 3"/>
    <property type="match status" value="1"/>
</dbReference>
<keyword evidence="3" id="KW-0274">FAD</keyword>
<dbReference type="SUPFAM" id="SSF47203">
    <property type="entry name" value="Acyl-CoA dehydrogenase C-terminal domain-like"/>
    <property type="match status" value="1"/>
</dbReference>
<comment type="similarity">
    <text evidence="1">Belongs to the acyl-CoA dehydrogenase family.</text>
</comment>
<name>A0A7K0CHA3_9ACTN</name>
<dbReference type="AlphaFoldDB" id="A0A7K0CHA3"/>
<dbReference type="PANTHER" id="PTHR48083:SF2">
    <property type="entry name" value="MEDIUM-CHAIN SPECIFIC ACYL-COA DEHYDROGENASE, MITOCHONDRIAL"/>
    <property type="match status" value="1"/>
</dbReference>
<evidence type="ECO:0000313" key="7">
    <source>
        <dbReference type="Proteomes" id="UP000466345"/>
    </source>
</evidence>
<proteinExistence type="inferred from homology"/>
<dbReference type="Proteomes" id="UP000466345">
    <property type="component" value="Unassembled WGS sequence"/>
</dbReference>
<keyword evidence="2" id="KW-0285">Flavoprotein</keyword>
<dbReference type="GO" id="GO:0003995">
    <property type="term" value="F:acyl-CoA dehydrogenase activity"/>
    <property type="evidence" value="ECO:0007669"/>
    <property type="project" value="TreeGrafter"/>
</dbReference>
<protein>
    <recommendedName>
        <fullName evidence="5">Acyl-CoA dehydrogenase/oxidase C-terminal domain-containing protein</fullName>
    </recommendedName>
</protein>
<evidence type="ECO:0000256" key="1">
    <source>
        <dbReference type="ARBA" id="ARBA00009347"/>
    </source>
</evidence>
<accession>A0A7K0CHA3</accession>
<evidence type="ECO:0000256" key="3">
    <source>
        <dbReference type="ARBA" id="ARBA00022827"/>
    </source>
</evidence>
<dbReference type="PANTHER" id="PTHR48083">
    <property type="entry name" value="MEDIUM-CHAIN SPECIFIC ACYL-COA DEHYDROGENASE, MITOCHONDRIAL-RELATED"/>
    <property type="match status" value="1"/>
</dbReference>
<reference evidence="6 7" key="1">
    <citation type="submission" date="2019-10" db="EMBL/GenBank/DDBJ databases">
        <title>Streptomyces smaragdinus sp. nov. and Streptomyces fabii sp. nov., isolated from the gut of fungus growing-termite Macrotermes natalensis.</title>
        <authorList>
            <person name="Schwitalla J."/>
            <person name="Benndorf R."/>
            <person name="Martin K."/>
            <person name="De Beer W."/>
            <person name="Kaster A.-K."/>
            <person name="Vollmers J."/>
            <person name="Poulsen M."/>
            <person name="Beemelmanns C."/>
        </authorList>
    </citation>
    <scope>NUCLEOTIDE SEQUENCE [LARGE SCALE GENOMIC DNA]</scope>
    <source>
        <strain evidence="6 7">RB5</strain>
    </source>
</reference>
<dbReference type="OrthoDB" id="4607453at2"/>
<organism evidence="6 7">
    <name type="scientific">Streptomyces smaragdinus</name>
    <dbReference type="NCBI Taxonomy" id="2585196"/>
    <lineage>
        <taxon>Bacteria</taxon>
        <taxon>Bacillati</taxon>
        <taxon>Actinomycetota</taxon>
        <taxon>Actinomycetes</taxon>
        <taxon>Kitasatosporales</taxon>
        <taxon>Streptomycetaceae</taxon>
        <taxon>Streptomyces</taxon>
    </lineage>
</organism>
<feature type="domain" description="Acyl-CoA dehydrogenase/oxidase C-terminal" evidence="5">
    <location>
        <begin position="224"/>
        <end position="347"/>
    </location>
</feature>
<keyword evidence="7" id="KW-1185">Reference proteome</keyword>
<dbReference type="EMBL" id="WEGJ01000009">
    <property type="protein sequence ID" value="MQY12860.1"/>
    <property type="molecule type" value="Genomic_DNA"/>
</dbReference>
<evidence type="ECO:0000313" key="6">
    <source>
        <dbReference type="EMBL" id="MQY12860.1"/>
    </source>
</evidence>
<comment type="caution">
    <text evidence="6">The sequence shown here is derived from an EMBL/GenBank/DDBJ whole genome shotgun (WGS) entry which is preliminary data.</text>
</comment>
<evidence type="ECO:0000256" key="4">
    <source>
        <dbReference type="ARBA" id="ARBA00023002"/>
    </source>
</evidence>
<keyword evidence="4" id="KW-0560">Oxidoreductase</keyword>
<dbReference type="RefSeq" id="WP_153452465.1">
    <property type="nucleotide sequence ID" value="NZ_WEGJ01000009.1"/>
</dbReference>